<comment type="caution">
    <text evidence="3">The sequence shown here is derived from an EMBL/GenBank/DDBJ whole genome shotgun (WGS) entry which is preliminary data.</text>
</comment>
<dbReference type="Proteomes" id="UP001188597">
    <property type="component" value="Unassembled WGS sequence"/>
</dbReference>
<accession>A0AA88X4B7</accession>
<evidence type="ECO:0000313" key="3">
    <source>
        <dbReference type="EMBL" id="KAK3039084.1"/>
    </source>
</evidence>
<feature type="transmembrane region" description="Helical" evidence="2">
    <location>
        <begin position="58"/>
        <end position="78"/>
    </location>
</feature>
<name>A0AA88X4B7_9ASTE</name>
<protein>
    <submittedName>
        <fullName evidence="3">Uncharacterized protein</fullName>
    </submittedName>
</protein>
<sequence>MREQDEQTRVFYDLCFMIIHILGSPPLPIPFPSLLGPSLSASPSSSSSNRTSQISPTAFASLFLGISLALMLFGSVIFLVGFILMPWVIALVLLFYFAGLVSTLSELGRAIVSSAASLPKDVQFVNIMINVEYFYIDAPPVLAAVLGNNNMSCENTKQVDGCEKKSTAKSNGSNHRQLPSRNVDANGDEENSNETKEEDGVDEDGYSACLEIVELYHSALSGKLEQ</sequence>
<dbReference type="AlphaFoldDB" id="A0AA88X4B7"/>
<organism evidence="3 4">
    <name type="scientific">Escallonia herrerae</name>
    <dbReference type="NCBI Taxonomy" id="1293975"/>
    <lineage>
        <taxon>Eukaryota</taxon>
        <taxon>Viridiplantae</taxon>
        <taxon>Streptophyta</taxon>
        <taxon>Embryophyta</taxon>
        <taxon>Tracheophyta</taxon>
        <taxon>Spermatophyta</taxon>
        <taxon>Magnoliopsida</taxon>
        <taxon>eudicotyledons</taxon>
        <taxon>Gunneridae</taxon>
        <taxon>Pentapetalae</taxon>
        <taxon>asterids</taxon>
        <taxon>campanulids</taxon>
        <taxon>Escalloniales</taxon>
        <taxon>Escalloniaceae</taxon>
        <taxon>Escallonia</taxon>
    </lineage>
</organism>
<feature type="transmembrane region" description="Helical" evidence="2">
    <location>
        <begin position="84"/>
        <end position="104"/>
    </location>
</feature>
<dbReference type="PANTHER" id="PTHR34781">
    <property type="entry name" value="TRANSMEMBRANE PROTEIN"/>
    <property type="match status" value="1"/>
</dbReference>
<keyword evidence="2" id="KW-1133">Transmembrane helix</keyword>
<feature type="compositionally biased region" description="Acidic residues" evidence="1">
    <location>
        <begin position="186"/>
        <end position="203"/>
    </location>
</feature>
<evidence type="ECO:0000313" key="4">
    <source>
        <dbReference type="Proteomes" id="UP001188597"/>
    </source>
</evidence>
<feature type="region of interest" description="Disordered" evidence="1">
    <location>
        <begin position="156"/>
        <end position="203"/>
    </location>
</feature>
<evidence type="ECO:0000256" key="1">
    <source>
        <dbReference type="SAM" id="MobiDB-lite"/>
    </source>
</evidence>
<dbReference type="EMBL" id="JAVXUP010000083">
    <property type="protein sequence ID" value="KAK3039084.1"/>
    <property type="molecule type" value="Genomic_DNA"/>
</dbReference>
<keyword evidence="2" id="KW-0812">Transmembrane</keyword>
<dbReference type="PANTHER" id="PTHR34781:SF2">
    <property type="entry name" value="TRANSMEMBRANE PROTEIN"/>
    <property type="match status" value="1"/>
</dbReference>
<feature type="compositionally biased region" description="Polar residues" evidence="1">
    <location>
        <begin position="168"/>
        <end position="180"/>
    </location>
</feature>
<evidence type="ECO:0000256" key="2">
    <source>
        <dbReference type="SAM" id="Phobius"/>
    </source>
</evidence>
<gene>
    <name evidence="3" type="ORF">RJ639_028830</name>
</gene>
<keyword evidence="2" id="KW-0472">Membrane</keyword>
<reference evidence="3" key="1">
    <citation type="submission" date="2022-12" db="EMBL/GenBank/DDBJ databases">
        <title>Draft genome assemblies for two species of Escallonia (Escalloniales).</title>
        <authorList>
            <person name="Chanderbali A."/>
            <person name="Dervinis C."/>
            <person name="Anghel I."/>
            <person name="Soltis D."/>
            <person name="Soltis P."/>
            <person name="Zapata F."/>
        </authorList>
    </citation>
    <scope>NUCLEOTIDE SEQUENCE</scope>
    <source>
        <strain evidence="3">UCBG64.0493</strain>
        <tissue evidence="3">Leaf</tissue>
    </source>
</reference>
<proteinExistence type="predicted"/>
<keyword evidence="4" id="KW-1185">Reference proteome</keyword>